<organism evidence="3 4">
    <name type="scientific">Coleophoma crateriformis</name>
    <dbReference type="NCBI Taxonomy" id="565419"/>
    <lineage>
        <taxon>Eukaryota</taxon>
        <taxon>Fungi</taxon>
        <taxon>Dikarya</taxon>
        <taxon>Ascomycota</taxon>
        <taxon>Pezizomycotina</taxon>
        <taxon>Leotiomycetes</taxon>
        <taxon>Helotiales</taxon>
        <taxon>Dermateaceae</taxon>
        <taxon>Coleophoma</taxon>
    </lineage>
</organism>
<accession>A0A3D8SG85</accession>
<keyword evidence="4" id="KW-1185">Reference proteome</keyword>
<gene>
    <name evidence="3" type="ORF">BP5796_03680</name>
</gene>
<evidence type="ECO:0000313" key="4">
    <source>
        <dbReference type="Proteomes" id="UP000256328"/>
    </source>
</evidence>
<protein>
    <submittedName>
        <fullName evidence="3">Uncharacterized protein</fullName>
    </submittedName>
</protein>
<evidence type="ECO:0000256" key="1">
    <source>
        <dbReference type="SAM" id="MobiDB-lite"/>
    </source>
</evidence>
<sequence>MVNISAGLVDRCQHTANAHAPSRTMADRYGSNDVPLLEYQGGRGKSQEPSPTTTGGPRDGSFDQYGLPIKMEKKSKARTSILKNLKSRKHALVKSLLHLPSVVISLGILSLTFRRVFWEPPSSNTNVVLNALQFAAQFHGSLIIMSLSAMLLHLVHHDLGGKRGVPLGFLSSSFQLSSISYMFRKEFTSMNSRYIVIFLCASALAMLSGPSSAITMIPRLQFWSIDKLWLNKGHLDFHVYIAANETSLYPVTLTADDSPPQCLGSNASMLSQCPSYGARKWLLDTGLFGGWQDGQPSINTTIEESWIRYVVGTASMVNVGTQSVYLTSTLSNFLGRALFAYDDLLQNVRASNLGISGSATIQSEEESNLLARYDLSFRAAGKEIATRKPLVEIECAGYPSNSTSLSFLHNTMVWPPWQEEPIFSTEWSVSASDYANLSMDLNSTIVNSSWVDIAQFDGIKPSLAAIFTTPETVYPSGSHRYSNQSFYTCTIDARWMPTKVFTDASSGMAAVYDFFPDPNGPILAELDNGPVPDSMPSLYIAESWTKLIDVPWMDSVAFPVPTNRSILDTIGQKCLEQTSFLNVSILGTSFNDGLPRRVTTSPMNMLQCLQVSLSVFLADALARVQDAIPTYFVMEGHVQPQYPSSPSDIFLVQNLYDDYVVQSETVYGHVMNISQADLLDPSKFTEMYMPASRWGYGYGFQNSNLVIFGATILLLHVVLCAVYVAWTLGAGEYRSAGWDSIGDLVWMAMRSDLTRDDFSGADILNKKESLKKRWTDRFGVRDMEITAGDKHGNRSEMDGNTMVFRRVASRVDD</sequence>
<name>A0A3D8SG85_9HELO</name>
<feature type="transmembrane region" description="Helical" evidence="2">
    <location>
        <begin position="131"/>
        <end position="152"/>
    </location>
</feature>
<keyword evidence="2" id="KW-0812">Transmembrane</keyword>
<dbReference type="Proteomes" id="UP000256328">
    <property type="component" value="Unassembled WGS sequence"/>
</dbReference>
<dbReference type="OrthoDB" id="5342924at2759"/>
<feature type="transmembrane region" description="Helical" evidence="2">
    <location>
        <begin position="91"/>
        <end position="111"/>
    </location>
</feature>
<evidence type="ECO:0000313" key="3">
    <source>
        <dbReference type="EMBL" id="RDW85355.1"/>
    </source>
</evidence>
<dbReference type="EMBL" id="PDLN01000005">
    <property type="protein sequence ID" value="RDW85355.1"/>
    <property type="molecule type" value="Genomic_DNA"/>
</dbReference>
<feature type="transmembrane region" description="Helical" evidence="2">
    <location>
        <begin position="195"/>
        <end position="217"/>
    </location>
</feature>
<evidence type="ECO:0000256" key="2">
    <source>
        <dbReference type="SAM" id="Phobius"/>
    </source>
</evidence>
<dbReference type="AlphaFoldDB" id="A0A3D8SG85"/>
<comment type="caution">
    <text evidence="3">The sequence shown here is derived from an EMBL/GenBank/DDBJ whole genome shotgun (WGS) entry which is preliminary data.</text>
</comment>
<feature type="region of interest" description="Disordered" evidence="1">
    <location>
        <begin position="36"/>
        <end position="65"/>
    </location>
</feature>
<feature type="transmembrane region" description="Helical" evidence="2">
    <location>
        <begin position="705"/>
        <end position="726"/>
    </location>
</feature>
<keyword evidence="2" id="KW-1133">Transmembrane helix</keyword>
<reference evidence="3 4" key="1">
    <citation type="journal article" date="2018" name="IMA Fungus">
        <title>IMA Genome-F 9: Draft genome sequence of Annulohypoxylon stygium, Aspergillus mulundensis, Berkeleyomyces basicola (syn. Thielaviopsis basicola), Ceratocystis smalleyi, two Cercospora beticola strains, Coleophoma cylindrospora, Fusarium fracticaudum, Phialophora cf. hyalina, and Morchella septimelata.</title>
        <authorList>
            <person name="Wingfield B.D."/>
            <person name="Bills G.F."/>
            <person name="Dong Y."/>
            <person name="Huang W."/>
            <person name="Nel W.J."/>
            <person name="Swalarsk-Parry B.S."/>
            <person name="Vaghefi N."/>
            <person name="Wilken P.M."/>
            <person name="An Z."/>
            <person name="de Beer Z.W."/>
            <person name="De Vos L."/>
            <person name="Chen L."/>
            <person name="Duong T.A."/>
            <person name="Gao Y."/>
            <person name="Hammerbacher A."/>
            <person name="Kikkert J.R."/>
            <person name="Li Y."/>
            <person name="Li H."/>
            <person name="Li K."/>
            <person name="Li Q."/>
            <person name="Liu X."/>
            <person name="Ma X."/>
            <person name="Naidoo K."/>
            <person name="Pethybridge S.J."/>
            <person name="Sun J."/>
            <person name="Steenkamp E.T."/>
            <person name="van der Nest M.A."/>
            <person name="van Wyk S."/>
            <person name="Wingfield M.J."/>
            <person name="Xiong C."/>
            <person name="Yue Q."/>
            <person name="Zhang X."/>
        </authorList>
    </citation>
    <scope>NUCLEOTIDE SEQUENCE [LARGE SCALE GENOMIC DNA]</scope>
    <source>
        <strain evidence="3 4">BP5796</strain>
    </source>
</reference>
<keyword evidence="2" id="KW-0472">Membrane</keyword>
<proteinExistence type="predicted"/>